<feature type="signal peptide" evidence="1">
    <location>
        <begin position="1"/>
        <end position="20"/>
    </location>
</feature>
<reference evidence="2 3" key="1">
    <citation type="journal article" date="2019" name="Commun. Biol.">
        <title>The bagworm genome reveals a unique fibroin gene that provides high tensile strength.</title>
        <authorList>
            <person name="Kono N."/>
            <person name="Nakamura H."/>
            <person name="Ohtoshi R."/>
            <person name="Tomita M."/>
            <person name="Numata K."/>
            <person name="Arakawa K."/>
        </authorList>
    </citation>
    <scope>NUCLEOTIDE SEQUENCE [LARGE SCALE GENOMIC DNA]</scope>
</reference>
<protein>
    <recommendedName>
        <fullName evidence="4">Invertebrate defensins family profile domain-containing protein</fullName>
    </recommendedName>
</protein>
<sequence>MKTSVLHVLAFALIVATIQAREAALTLTGEVQHLLQKRQITVRPPAGCVFYECRARCIRQGYKNGGICTMTGCHCVR</sequence>
<dbReference type="OrthoDB" id="7079059at2759"/>
<keyword evidence="1" id="KW-0732">Signal</keyword>
<evidence type="ECO:0000313" key="3">
    <source>
        <dbReference type="Proteomes" id="UP000299102"/>
    </source>
</evidence>
<feature type="chain" id="PRO_5020024614" description="Invertebrate defensins family profile domain-containing protein" evidence="1">
    <location>
        <begin position="21"/>
        <end position="77"/>
    </location>
</feature>
<evidence type="ECO:0000313" key="2">
    <source>
        <dbReference type="EMBL" id="GBP07178.1"/>
    </source>
</evidence>
<name>A0A4C1T151_EUMVA</name>
<organism evidence="2 3">
    <name type="scientific">Eumeta variegata</name>
    <name type="common">Bagworm moth</name>
    <name type="synonym">Eumeta japonica</name>
    <dbReference type="NCBI Taxonomy" id="151549"/>
    <lineage>
        <taxon>Eukaryota</taxon>
        <taxon>Metazoa</taxon>
        <taxon>Ecdysozoa</taxon>
        <taxon>Arthropoda</taxon>
        <taxon>Hexapoda</taxon>
        <taxon>Insecta</taxon>
        <taxon>Pterygota</taxon>
        <taxon>Neoptera</taxon>
        <taxon>Endopterygota</taxon>
        <taxon>Lepidoptera</taxon>
        <taxon>Glossata</taxon>
        <taxon>Ditrysia</taxon>
        <taxon>Tineoidea</taxon>
        <taxon>Psychidae</taxon>
        <taxon>Oiketicinae</taxon>
        <taxon>Eumeta</taxon>
    </lineage>
</organism>
<evidence type="ECO:0008006" key="4">
    <source>
        <dbReference type="Google" id="ProtNLM"/>
    </source>
</evidence>
<dbReference type="Proteomes" id="UP000299102">
    <property type="component" value="Unassembled WGS sequence"/>
</dbReference>
<gene>
    <name evidence="2" type="ORF">EVAR_92081_1</name>
</gene>
<keyword evidence="3" id="KW-1185">Reference proteome</keyword>
<evidence type="ECO:0000256" key="1">
    <source>
        <dbReference type="SAM" id="SignalP"/>
    </source>
</evidence>
<accession>A0A4C1T151</accession>
<dbReference type="EMBL" id="BGZK01000025">
    <property type="protein sequence ID" value="GBP07178.1"/>
    <property type="molecule type" value="Genomic_DNA"/>
</dbReference>
<comment type="caution">
    <text evidence="2">The sequence shown here is derived from an EMBL/GenBank/DDBJ whole genome shotgun (WGS) entry which is preliminary data.</text>
</comment>
<dbReference type="AlphaFoldDB" id="A0A4C1T151"/>
<proteinExistence type="predicted"/>